<keyword evidence="2" id="KW-0808">Transferase</keyword>
<dbReference type="Gene3D" id="1.10.30.50">
    <property type="match status" value="1"/>
</dbReference>
<name>A0A0J1IAB7_NIACI</name>
<dbReference type="PROSITE" id="PS50878">
    <property type="entry name" value="RT_POL"/>
    <property type="match status" value="1"/>
</dbReference>
<dbReference type="Proteomes" id="UP000036045">
    <property type="component" value="Unassembled WGS sequence"/>
</dbReference>
<dbReference type="Pfam" id="PF00078">
    <property type="entry name" value="RVT_1"/>
    <property type="match status" value="1"/>
</dbReference>
<comment type="caution">
    <text evidence="2">The sequence shown here is derived from an EMBL/GenBank/DDBJ whole genome shotgun (WGS) entry which is preliminary data.</text>
</comment>
<reference evidence="2 3" key="1">
    <citation type="submission" date="2015-05" db="EMBL/GenBank/DDBJ databases">
        <title>Whole genome sequence and identification of bacterial endophytes from Costus igneus.</title>
        <authorList>
            <person name="Lee Y.P."/>
            <person name="Gan H.M."/>
            <person name="Eng W."/>
            <person name="Wheatley M.S."/>
            <person name="Caraballo A."/>
            <person name="Polter S."/>
            <person name="Savka M.A."/>
            <person name="Hudson A.O."/>
        </authorList>
    </citation>
    <scope>NUCLEOTIDE SEQUENCE [LARGE SCALE GENOMIC DNA]</scope>
    <source>
        <strain evidence="2 3">RIT379</strain>
    </source>
</reference>
<dbReference type="EMBL" id="LDPH01000028">
    <property type="protein sequence ID" value="KLV22898.1"/>
    <property type="molecule type" value="Genomic_DNA"/>
</dbReference>
<feature type="domain" description="Reverse transcriptase" evidence="1">
    <location>
        <begin position="79"/>
        <end position="333"/>
    </location>
</feature>
<keyword evidence="2" id="KW-0695">RNA-directed DNA polymerase</keyword>
<dbReference type="OrthoDB" id="9793236at2"/>
<dbReference type="CDD" id="cd00085">
    <property type="entry name" value="HNHc"/>
    <property type="match status" value="1"/>
</dbReference>
<proteinExistence type="predicted"/>
<dbReference type="CDD" id="cd01651">
    <property type="entry name" value="RT_G2_intron"/>
    <property type="match status" value="1"/>
</dbReference>
<dbReference type="InterPro" id="IPR043502">
    <property type="entry name" value="DNA/RNA_pol_sf"/>
</dbReference>
<protein>
    <submittedName>
        <fullName evidence="2">Reverse transcriptase</fullName>
    </submittedName>
</protein>
<dbReference type="InterPro" id="IPR051083">
    <property type="entry name" value="GrpII_Intron_Splice-Mob/Def"/>
</dbReference>
<keyword evidence="2" id="KW-0548">Nucleotidyltransferase</keyword>
<evidence type="ECO:0000313" key="2">
    <source>
        <dbReference type="EMBL" id="KLV22898.1"/>
    </source>
</evidence>
<dbReference type="AlphaFoldDB" id="A0A0J1IAB7"/>
<accession>A0A0J1IAB7</accession>
<dbReference type="PANTHER" id="PTHR34047">
    <property type="entry name" value="NUCLEAR INTRON MATURASE 1, MITOCHONDRIAL-RELATED"/>
    <property type="match status" value="1"/>
</dbReference>
<dbReference type="SUPFAM" id="SSF56672">
    <property type="entry name" value="DNA/RNA polymerases"/>
    <property type="match status" value="1"/>
</dbReference>
<evidence type="ECO:0000259" key="1">
    <source>
        <dbReference type="PROSITE" id="PS50878"/>
    </source>
</evidence>
<dbReference type="InterPro" id="IPR030931">
    <property type="entry name" value="Group_II_RT_mat"/>
</dbReference>
<keyword evidence="3" id="KW-1185">Reference proteome</keyword>
<dbReference type="PANTHER" id="PTHR34047:SF8">
    <property type="entry name" value="PROTEIN YKFC"/>
    <property type="match status" value="1"/>
</dbReference>
<dbReference type="GO" id="GO:0003964">
    <property type="term" value="F:RNA-directed DNA polymerase activity"/>
    <property type="evidence" value="ECO:0007669"/>
    <property type="project" value="UniProtKB-KW"/>
</dbReference>
<dbReference type="RefSeq" id="WP_047944156.1">
    <property type="nucleotide sequence ID" value="NZ_LDPH01000028.1"/>
</dbReference>
<dbReference type="InterPro" id="IPR000477">
    <property type="entry name" value="RT_dom"/>
</dbReference>
<dbReference type="PATRIC" id="fig|1397.4.peg.2900"/>
<gene>
    <name evidence="2" type="ORF">ABW02_20685</name>
</gene>
<dbReference type="InterPro" id="IPR003615">
    <property type="entry name" value="HNH_nuc"/>
</dbReference>
<dbReference type="SMART" id="SM00507">
    <property type="entry name" value="HNHc"/>
    <property type="match status" value="1"/>
</dbReference>
<sequence>MNDSVRYSEYYLMQPIFDNLYAKSKENFSFSNLYELIISRDNLLLAYRNIKSNTGSKTVGTDGLSIKDYKIMDEATFINNIRERLANFHPNSVRRVFIPKANGKERPLGIPTMEDRLIQQSIKQILEPICEAKFFEHSYGFRPNRSTHHALARMLNLINVGKNHYVVDIDIEGFFDNVNHNKLIKQLFSLGIKDKRLLAIIKKMLKANIEGEGIPNKGVPQGGILSPLLSNVVLNELDHWVSDQFETFDISKLGSKDTRKYRFLQTKTNMKQGFIVRYADDFKIITTSYNEAKRWYFAVQNFLEKRLGLNISKEKSKITNLRKRKSEFLGFKIKGVRKGKRIVAHSFISDKKKQDIIQSLRERARTLYRSNTRKEAYEYNSYIRGIHNYFSAASHVSVDMKEIAYKTYRTIWNNLSKISESGKCEVKGYERYNYTTFSIKEVPLIPVSAVKSIVVKQFQQDINDYSPKGRELNSKVNLMYNIQKVVQQLAKTYIEKRSIQYNDNRVSKFSASKGKCFVTDVDLTRDIHNYHCHHITPIYLGGTDEYENLAVLHKFAHILVHATKEETIEKYMRLLNINEYQLKKLNKLRKACKLQPIKD</sequence>
<evidence type="ECO:0000313" key="3">
    <source>
        <dbReference type="Proteomes" id="UP000036045"/>
    </source>
</evidence>
<organism evidence="2 3">
    <name type="scientific">Niallia circulans</name>
    <name type="common">Bacillus circulans</name>
    <dbReference type="NCBI Taxonomy" id="1397"/>
    <lineage>
        <taxon>Bacteria</taxon>
        <taxon>Bacillati</taxon>
        <taxon>Bacillota</taxon>
        <taxon>Bacilli</taxon>
        <taxon>Bacillales</taxon>
        <taxon>Bacillaceae</taxon>
        <taxon>Niallia</taxon>
    </lineage>
</organism>
<dbReference type="NCBIfam" id="TIGR04416">
    <property type="entry name" value="group_II_RT_mat"/>
    <property type="match status" value="1"/>
</dbReference>